<organism evidence="7 8">
    <name type="scientific">Basidiobolus ranarum</name>
    <dbReference type="NCBI Taxonomy" id="34480"/>
    <lineage>
        <taxon>Eukaryota</taxon>
        <taxon>Fungi</taxon>
        <taxon>Fungi incertae sedis</taxon>
        <taxon>Zoopagomycota</taxon>
        <taxon>Entomophthoromycotina</taxon>
        <taxon>Basidiobolomycetes</taxon>
        <taxon>Basidiobolales</taxon>
        <taxon>Basidiobolaceae</taxon>
        <taxon>Basidiobolus</taxon>
    </lineage>
</organism>
<dbReference type="SMART" id="SM00220">
    <property type="entry name" value="S_TKc"/>
    <property type="match status" value="1"/>
</dbReference>
<accession>A0ABR2WJ44</accession>
<evidence type="ECO:0000256" key="4">
    <source>
        <dbReference type="ARBA" id="ARBA00023328"/>
    </source>
</evidence>
<keyword evidence="4" id="KW-0137">Centromere</keyword>
<dbReference type="SUPFAM" id="SSF56112">
    <property type="entry name" value="Protein kinase-like (PK-like)"/>
    <property type="match status" value="1"/>
</dbReference>
<keyword evidence="8" id="KW-1185">Reference proteome</keyword>
<protein>
    <submittedName>
        <fullName evidence="7">Protein kinase</fullName>
        <ecNumber evidence="7">2.7.11.1</ecNumber>
    </submittedName>
</protein>
<evidence type="ECO:0000259" key="5">
    <source>
        <dbReference type="PROSITE" id="PS50011"/>
    </source>
</evidence>
<dbReference type="InterPro" id="IPR000719">
    <property type="entry name" value="Prot_kinase_dom"/>
</dbReference>
<keyword evidence="7" id="KW-0418">Kinase</keyword>
<dbReference type="SMART" id="SM00777">
    <property type="entry name" value="Mad3_BUB1_I"/>
    <property type="match status" value="1"/>
</dbReference>
<dbReference type="PROSITE" id="PS50011">
    <property type="entry name" value="PROTEIN_KINASE_DOM"/>
    <property type="match status" value="1"/>
</dbReference>
<evidence type="ECO:0000313" key="7">
    <source>
        <dbReference type="EMBL" id="KAK9761543.1"/>
    </source>
</evidence>
<dbReference type="EC" id="2.7.11.1" evidence="7"/>
<name>A0ABR2WJ44_9FUNG</name>
<dbReference type="Pfam" id="PF08311">
    <property type="entry name" value="Mad3_BUB1_I"/>
    <property type="match status" value="1"/>
</dbReference>
<reference evidence="7 8" key="1">
    <citation type="submission" date="2023-04" db="EMBL/GenBank/DDBJ databases">
        <title>Genome of Basidiobolus ranarum AG-B5.</title>
        <authorList>
            <person name="Stajich J.E."/>
            <person name="Carter-House D."/>
            <person name="Gryganskyi A."/>
        </authorList>
    </citation>
    <scope>NUCLEOTIDE SEQUENCE [LARGE SCALE GENOMIC DNA]</scope>
    <source>
        <strain evidence="7 8">AG-B5</strain>
    </source>
</reference>
<evidence type="ECO:0000259" key="6">
    <source>
        <dbReference type="PROSITE" id="PS51489"/>
    </source>
</evidence>
<proteinExistence type="predicted"/>
<dbReference type="InterPro" id="IPR008271">
    <property type="entry name" value="Ser/Thr_kinase_AS"/>
</dbReference>
<evidence type="ECO:0000313" key="8">
    <source>
        <dbReference type="Proteomes" id="UP001479436"/>
    </source>
</evidence>
<dbReference type="Gene3D" id="1.25.40.430">
    <property type="match status" value="1"/>
</dbReference>
<dbReference type="InterPro" id="IPR013212">
    <property type="entry name" value="Mad3/Bub1_I"/>
</dbReference>
<dbReference type="PANTHER" id="PTHR14030:SF4">
    <property type="entry name" value="BUB1 KINASE, ISOFORM A-RELATED"/>
    <property type="match status" value="1"/>
</dbReference>
<feature type="domain" description="BUB1 N-terminal" evidence="6">
    <location>
        <begin position="12"/>
        <end position="181"/>
    </location>
</feature>
<evidence type="ECO:0000256" key="1">
    <source>
        <dbReference type="ARBA" id="ARBA00004629"/>
    </source>
</evidence>
<dbReference type="InterPro" id="IPR015661">
    <property type="entry name" value="Bub1/Mad3"/>
</dbReference>
<dbReference type="PROSITE" id="PS51489">
    <property type="entry name" value="BUB1_N"/>
    <property type="match status" value="1"/>
</dbReference>
<keyword evidence="2" id="KW-0158">Chromosome</keyword>
<dbReference type="PANTHER" id="PTHR14030">
    <property type="entry name" value="MITOTIC CHECKPOINT SERINE/THREONINE-PROTEIN KINASE BUB1"/>
    <property type="match status" value="1"/>
</dbReference>
<comment type="caution">
    <text evidence="7">The sequence shown here is derived from an EMBL/GenBank/DDBJ whole genome shotgun (WGS) entry which is preliminary data.</text>
</comment>
<gene>
    <name evidence="7" type="primary">BUB1_6</name>
    <name evidence="7" type="ORF">K7432_013489</name>
</gene>
<evidence type="ECO:0000256" key="3">
    <source>
        <dbReference type="ARBA" id="ARBA00022838"/>
    </source>
</evidence>
<dbReference type="Pfam" id="PF00069">
    <property type="entry name" value="Pkinase"/>
    <property type="match status" value="1"/>
</dbReference>
<evidence type="ECO:0000256" key="2">
    <source>
        <dbReference type="ARBA" id="ARBA00022454"/>
    </source>
</evidence>
<dbReference type="PROSITE" id="PS00108">
    <property type="entry name" value="PROTEIN_KINASE_ST"/>
    <property type="match status" value="1"/>
</dbReference>
<feature type="domain" description="Protein kinase" evidence="5">
    <location>
        <begin position="317"/>
        <end position="638"/>
    </location>
</feature>
<dbReference type="Proteomes" id="UP001479436">
    <property type="component" value="Unassembled WGS sequence"/>
</dbReference>
<dbReference type="InterPro" id="IPR011009">
    <property type="entry name" value="Kinase-like_dom_sf"/>
</dbReference>
<comment type="subcellular location">
    <subcellularLocation>
        <location evidence="1">Chromosome</location>
        <location evidence="1">Centromere</location>
        <location evidence="1">Kinetochore</location>
    </subcellularLocation>
</comment>
<dbReference type="Gene3D" id="1.10.510.10">
    <property type="entry name" value="Transferase(Phosphotransferase) domain 1"/>
    <property type="match status" value="1"/>
</dbReference>
<dbReference type="EMBL" id="JASJQH010001342">
    <property type="protein sequence ID" value="KAK9761543.1"/>
    <property type="molecule type" value="Genomic_DNA"/>
</dbReference>
<keyword evidence="7" id="KW-0808">Transferase</keyword>
<dbReference type="GO" id="GO:0004674">
    <property type="term" value="F:protein serine/threonine kinase activity"/>
    <property type="evidence" value="ECO:0007669"/>
    <property type="project" value="UniProtKB-EC"/>
</dbReference>
<sequence>METTQTTKFINVSTEDTCNDSEDPLGVYLESLDFLLTIDSPESLKPLLKKITKLFSDDKKYINDSRYLNIWLLRSRNSSSPLNVFRKMEVLQIGRGLAAFYEEYARCWLERGRIDKAKEIYLLGINQKAKPLDQLWRKYRSLPVTKCDYPKKTKIKLVVAIRRAYDVEEKCFEEIRSTLTRYCLNRNTESTHPVTELLSQSVTKLPSYETQHLSTENIPLKKDKSVETKLEETKGHPSKYQACEPEYAEICDPHNSKLVAQFLENISTLLSQYPGFFNLREHAKGHSKLLQNTTKPGRKSISKSVKRSLLFLGNSSFIVQKKLGEGGFGKVYLVQSLDSTPELVNQVQMEAFYSAMKVQTPADAWEFHILNQLHQRLCSKLSKMIVKPYALYYYQDMSYLLMECSTQGTLLDVVNYHKVQGKLMDEITVMFFAVEILKIIEGLHNAQILHSDLKVDNILLRMEKVDHWDESYAPEGEQGWHAKGLKIIDFGRAIDLSLFPNNSGFLSRHNGNIYDCPEIRQRRVWTYQIDYYGLANVIHTMLHGKYLEVTQTVLHNKDHSQKVYQPILPFKRYWQVELWQYVFHTLLNPQTCGSLPITGRLQSIRKTLETHLILRGNHVGKSLKKRLTSLENHFNKPS</sequence>
<keyword evidence="3" id="KW-0995">Kinetochore</keyword>